<evidence type="ECO:0000256" key="3">
    <source>
        <dbReference type="ARBA" id="ARBA00016774"/>
    </source>
</evidence>
<feature type="active site" description="Charge relay system" evidence="6">
    <location>
        <position position="160"/>
    </location>
</feature>
<dbReference type="SUPFAM" id="SSF53474">
    <property type="entry name" value="alpha/beta-Hydrolases"/>
    <property type="match status" value="1"/>
</dbReference>
<evidence type="ECO:0000256" key="2">
    <source>
        <dbReference type="ARBA" id="ARBA00012479"/>
    </source>
</evidence>
<name>A0A1X6P5V2_PORUM</name>
<dbReference type="EMBL" id="KV918879">
    <property type="protein sequence ID" value="OSX76120.1"/>
    <property type="molecule type" value="Genomic_DNA"/>
</dbReference>
<dbReference type="InterPro" id="IPR014186">
    <property type="entry name" value="S-formylglutathione_hydrol"/>
</dbReference>
<comment type="catalytic activity">
    <reaction evidence="7">
        <text>S-formylglutathione + H2O = formate + glutathione + H(+)</text>
        <dbReference type="Rhea" id="RHEA:14961"/>
        <dbReference type="ChEBI" id="CHEBI:15377"/>
        <dbReference type="ChEBI" id="CHEBI:15378"/>
        <dbReference type="ChEBI" id="CHEBI:15740"/>
        <dbReference type="ChEBI" id="CHEBI:57688"/>
        <dbReference type="ChEBI" id="CHEBI:57925"/>
        <dbReference type="EC" id="3.1.2.12"/>
    </reaction>
</comment>
<dbReference type="GO" id="GO:0046294">
    <property type="term" value="P:formaldehyde catabolic process"/>
    <property type="evidence" value="ECO:0007669"/>
    <property type="project" value="InterPro"/>
</dbReference>
<protein>
    <recommendedName>
        <fullName evidence="3 7">S-formylglutathione hydrolase</fullName>
        <ecNumber evidence="2 7">3.1.2.12</ecNumber>
    </recommendedName>
</protein>
<evidence type="ECO:0000256" key="6">
    <source>
        <dbReference type="PIRSR" id="PIRSR614186-1"/>
    </source>
</evidence>
<dbReference type="GO" id="GO:0052689">
    <property type="term" value="F:carboxylic ester hydrolase activity"/>
    <property type="evidence" value="ECO:0007669"/>
    <property type="project" value="UniProtKB-KW"/>
</dbReference>
<comment type="similarity">
    <text evidence="1 7">Belongs to the esterase D family.</text>
</comment>
<comment type="function">
    <text evidence="7">Serine hydrolase involved in the detoxification of formaldehyde.</text>
</comment>
<comment type="subcellular location">
    <subcellularLocation>
        <location evidence="7">Cytoplasm</location>
    </subcellularLocation>
</comment>
<dbReference type="NCBIfam" id="TIGR02821">
    <property type="entry name" value="fghA_ester_D"/>
    <property type="match status" value="1"/>
</dbReference>
<dbReference type="InterPro" id="IPR000801">
    <property type="entry name" value="Esterase-like"/>
</dbReference>
<evidence type="ECO:0000313" key="8">
    <source>
        <dbReference type="EMBL" id="OSX76120.1"/>
    </source>
</evidence>
<evidence type="ECO:0000256" key="7">
    <source>
        <dbReference type="RuleBase" id="RU363068"/>
    </source>
</evidence>
<dbReference type="EC" id="3.1.2.12" evidence="2 7"/>
<evidence type="ECO:0000256" key="1">
    <source>
        <dbReference type="ARBA" id="ARBA00005622"/>
    </source>
</evidence>
<dbReference type="InterPro" id="IPR029058">
    <property type="entry name" value="AB_hydrolase_fold"/>
</dbReference>
<dbReference type="PANTHER" id="PTHR10061:SF0">
    <property type="entry name" value="S-FORMYLGLUTATHIONE HYDROLASE"/>
    <property type="match status" value="1"/>
</dbReference>
<dbReference type="GO" id="GO:0005829">
    <property type="term" value="C:cytosol"/>
    <property type="evidence" value="ECO:0007669"/>
    <property type="project" value="TreeGrafter"/>
</dbReference>
<dbReference type="Gene3D" id="3.40.50.1820">
    <property type="entry name" value="alpha/beta hydrolase"/>
    <property type="match status" value="1"/>
</dbReference>
<proteinExistence type="inferred from homology"/>
<gene>
    <name evidence="8" type="ORF">BU14_0206s0002</name>
</gene>
<dbReference type="PANTHER" id="PTHR10061">
    <property type="entry name" value="S-FORMYLGLUTATHIONE HYDROLASE"/>
    <property type="match status" value="1"/>
</dbReference>
<evidence type="ECO:0000256" key="5">
    <source>
        <dbReference type="ARBA" id="ARBA00022801"/>
    </source>
</evidence>
<dbReference type="GO" id="GO:0018738">
    <property type="term" value="F:S-formylglutathione hydrolase activity"/>
    <property type="evidence" value="ECO:0007669"/>
    <property type="project" value="UniProtKB-EC"/>
</dbReference>
<dbReference type="OrthoDB" id="420518at2759"/>
<dbReference type="Pfam" id="PF00756">
    <property type="entry name" value="Esterase"/>
    <property type="match status" value="1"/>
</dbReference>
<keyword evidence="5 7" id="KW-0378">Hydrolase</keyword>
<accession>A0A1X6P5V2</accession>
<feature type="active site" description="Charge relay system" evidence="6">
    <location>
        <position position="243"/>
    </location>
</feature>
<sequence length="307" mass="31373">METPTEVSRTKAFGCAITQYAYTSPALGGTKATFSVITPPPEAGGGGAPLPALYWLSGLTCTDQNFITKAGAAAHAAAARLIIVAPDTSPRGAGAPGEEDGWDFGTGAGFYVDAVTPGFGAYQMETYVTVELPAAVAAAVAARGGGVALDGTRRSVAGHSMGGHGALTLALRHPRLYASASAFSPVAHPTACPWGVKAFTGYLGGDAAAAAGWADHDATELMGARGKPLYPSTPIRVEQGAADQFWADGQLRGDEFVDACTAAGQPVEWHLREGYDHSYHFIATFLGEHVALHAAALAAAAEKKGGE</sequence>
<organism evidence="8 9">
    <name type="scientific">Porphyra umbilicalis</name>
    <name type="common">Purple laver</name>
    <name type="synonym">Red alga</name>
    <dbReference type="NCBI Taxonomy" id="2786"/>
    <lineage>
        <taxon>Eukaryota</taxon>
        <taxon>Rhodophyta</taxon>
        <taxon>Bangiophyceae</taxon>
        <taxon>Bangiales</taxon>
        <taxon>Bangiaceae</taxon>
        <taxon>Porphyra</taxon>
    </lineage>
</organism>
<evidence type="ECO:0000256" key="4">
    <source>
        <dbReference type="ARBA" id="ARBA00022487"/>
    </source>
</evidence>
<dbReference type="AlphaFoldDB" id="A0A1X6P5V2"/>
<keyword evidence="9" id="KW-1185">Reference proteome</keyword>
<dbReference type="Proteomes" id="UP000218209">
    <property type="component" value="Unassembled WGS sequence"/>
</dbReference>
<keyword evidence="7" id="KW-0963">Cytoplasm</keyword>
<keyword evidence="4 7" id="KW-0719">Serine esterase</keyword>
<feature type="active site" description="Charge relay system" evidence="6">
    <location>
        <position position="277"/>
    </location>
</feature>
<reference evidence="8 9" key="1">
    <citation type="submission" date="2017-03" db="EMBL/GenBank/DDBJ databases">
        <title>WGS assembly of Porphyra umbilicalis.</title>
        <authorList>
            <person name="Brawley S.H."/>
            <person name="Blouin N.A."/>
            <person name="Ficko-Blean E."/>
            <person name="Wheeler G.L."/>
            <person name="Lohr M."/>
            <person name="Goodson H.V."/>
            <person name="Jenkins J.W."/>
            <person name="Blaby-Haas C.E."/>
            <person name="Helliwell K.E."/>
            <person name="Chan C."/>
            <person name="Marriage T."/>
            <person name="Bhattacharya D."/>
            <person name="Klein A.S."/>
            <person name="Badis Y."/>
            <person name="Brodie J."/>
            <person name="Cao Y."/>
            <person name="Collen J."/>
            <person name="Dittami S.M."/>
            <person name="Gachon C.M."/>
            <person name="Green B.R."/>
            <person name="Karpowicz S."/>
            <person name="Kim J.W."/>
            <person name="Kudahl U."/>
            <person name="Lin S."/>
            <person name="Michel G."/>
            <person name="Mittag M."/>
            <person name="Olson B.J."/>
            <person name="Pangilinan J."/>
            <person name="Peng Y."/>
            <person name="Qiu H."/>
            <person name="Shu S."/>
            <person name="Singer J.T."/>
            <person name="Smith A.G."/>
            <person name="Sprecher B.N."/>
            <person name="Wagner V."/>
            <person name="Wang W."/>
            <person name="Wang Z.-Y."/>
            <person name="Yan J."/>
            <person name="Yarish C."/>
            <person name="Zoeuner-Riek S."/>
            <person name="Zhuang Y."/>
            <person name="Zou Y."/>
            <person name="Lindquist E.A."/>
            <person name="Grimwood J."/>
            <person name="Barry K."/>
            <person name="Rokhsar D.S."/>
            <person name="Schmutz J."/>
            <person name="Stiller J.W."/>
            <person name="Grossman A.R."/>
            <person name="Prochnik S.E."/>
        </authorList>
    </citation>
    <scope>NUCLEOTIDE SEQUENCE [LARGE SCALE GENOMIC DNA]</scope>
    <source>
        <strain evidence="8">4086291</strain>
    </source>
</reference>
<evidence type="ECO:0000313" key="9">
    <source>
        <dbReference type="Proteomes" id="UP000218209"/>
    </source>
</evidence>